<feature type="transmembrane region" description="Helical" evidence="8">
    <location>
        <begin position="45"/>
        <end position="66"/>
    </location>
</feature>
<dbReference type="InterPro" id="IPR038377">
    <property type="entry name" value="Na/Glc_symporter_sf"/>
</dbReference>
<dbReference type="CDD" id="cd10322">
    <property type="entry name" value="SLC5sbd"/>
    <property type="match status" value="1"/>
</dbReference>
<feature type="transmembrane region" description="Helical" evidence="8">
    <location>
        <begin position="72"/>
        <end position="94"/>
    </location>
</feature>
<evidence type="ECO:0000256" key="3">
    <source>
        <dbReference type="ARBA" id="ARBA00022448"/>
    </source>
</evidence>
<feature type="transmembrane region" description="Helical" evidence="8">
    <location>
        <begin position="409"/>
        <end position="427"/>
    </location>
</feature>
<dbReference type="InterPro" id="IPR001734">
    <property type="entry name" value="Na/solute_symporter"/>
</dbReference>
<evidence type="ECO:0000256" key="1">
    <source>
        <dbReference type="ARBA" id="ARBA00004141"/>
    </source>
</evidence>
<evidence type="ECO:0000256" key="7">
    <source>
        <dbReference type="RuleBase" id="RU362091"/>
    </source>
</evidence>
<evidence type="ECO:0000256" key="5">
    <source>
        <dbReference type="ARBA" id="ARBA00022989"/>
    </source>
</evidence>
<feature type="transmembrane region" description="Helical" evidence="8">
    <location>
        <begin position="433"/>
        <end position="455"/>
    </location>
</feature>
<feature type="transmembrane region" description="Helical" evidence="8">
    <location>
        <begin position="184"/>
        <end position="203"/>
    </location>
</feature>
<dbReference type="PROSITE" id="PS50283">
    <property type="entry name" value="NA_SOLUT_SYMP_3"/>
    <property type="match status" value="1"/>
</dbReference>
<dbReference type="Pfam" id="PF00474">
    <property type="entry name" value="SSF"/>
    <property type="match status" value="1"/>
</dbReference>
<comment type="similarity">
    <text evidence="2 7">Belongs to the sodium:solute symporter (SSF) (TC 2.A.21) family.</text>
</comment>
<evidence type="ECO:0000256" key="6">
    <source>
        <dbReference type="ARBA" id="ARBA00023136"/>
    </source>
</evidence>
<feature type="transmembrane region" description="Helical" evidence="8">
    <location>
        <begin position="120"/>
        <end position="148"/>
    </location>
</feature>
<dbReference type="EMBL" id="BAAASJ010000005">
    <property type="protein sequence ID" value="GAA2621443.1"/>
    <property type="molecule type" value="Genomic_DNA"/>
</dbReference>
<accession>A0ABP6CMA1</accession>
<feature type="transmembrane region" description="Helical" evidence="8">
    <location>
        <begin position="262"/>
        <end position="283"/>
    </location>
</feature>
<feature type="transmembrane region" description="Helical" evidence="8">
    <location>
        <begin position="381"/>
        <end position="402"/>
    </location>
</feature>
<gene>
    <name evidence="9" type="ORF">GCM10010307_05260</name>
</gene>
<feature type="transmembrane region" description="Helical" evidence="8">
    <location>
        <begin position="303"/>
        <end position="321"/>
    </location>
</feature>
<keyword evidence="3" id="KW-0813">Transport</keyword>
<keyword evidence="4 8" id="KW-0812">Transmembrane</keyword>
<keyword evidence="5 8" id="KW-1133">Transmembrane helix</keyword>
<dbReference type="RefSeq" id="WP_344387189.1">
    <property type="nucleotide sequence ID" value="NZ_BAAASJ010000005.1"/>
</dbReference>
<comment type="caution">
    <text evidence="9">The sequence shown here is derived from an EMBL/GenBank/DDBJ whole genome shotgun (WGS) entry which is preliminary data.</text>
</comment>
<evidence type="ECO:0000256" key="2">
    <source>
        <dbReference type="ARBA" id="ARBA00006434"/>
    </source>
</evidence>
<feature type="transmembrane region" description="Helical" evidence="8">
    <location>
        <begin position="352"/>
        <end position="375"/>
    </location>
</feature>
<comment type="subcellular location">
    <subcellularLocation>
        <location evidence="1">Membrane</location>
        <topology evidence="1">Multi-pass membrane protein</topology>
    </subcellularLocation>
</comment>
<name>A0ABP6CMA1_9ACTN</name>
<organism evidence="9 10">
    <name type="scientific">Streptomyces vastus</name>
    <dbReference type="NCBI Taxonomy" id="285451"/>
    <lineage>
        <taxon>Bacteria</taxon>
        <taxon>Bacillati</taxon>
        <taxon>Actinomycetota</taxon>
        <taxon>Actinomycetes</taxon>
        <taxon>Kitasatosporales</taxon>
        <taxon>Streptomycetaceae</taxon>
        <taxon>Streptomyces</taxon>
    </lineage>
</organism>
<reference evidence="10" key="1">
    <citation type="journal article" date="2019" name="Int. J. Syst. Evol. Microbiol.">
        <title>The Global Catalogue of Microorganisms (GCM) 10K type strain sequencing project: providing services to taxonomists for standard genome sequencing and annotation.</title>
        <authorList>
            <consortium name="The Broad Institute Genomics Platform"/>
            <consortium name="The Broad Institute Genome Sequencing Center for Infectious Disease"/>
            <person name="Wu L."/>
            <person name="Ma J."/>
        </authorList>
    </citation>
    <scope>NUCLEOTIDE SEQUENCE [LARGE SCALE GENOMIC DNA]</scope>
    <source>
        <strain evidence="10">JCM 4524</strain>
    </source>
</reference>
<dbReference type="InterPro" id="IPR050277">
    <property type="entry name" value="Sodium:Solute_Symporter"/>
</dbReference>
<feature type="transmembrane region" description="Helical" evidence="8">
    <location>
        <begin position="154"/>
        <end position="177"/>
    </location>
</feature>
<protein>
    <submittedName>
        <fullName evidence="9">Sodium:solute symporter</fullName>
    </submittedName>
</protein>
<evidence type="ECO:0000256" key="4">
    <source>
        <dbReference type="ARBA" id="ARBA00022692"/>
    </source>
</evidence>
<feature type="transmembrane region" description="Helical" evidence="8">
    <location>
        <begin position="6"/>
        <end position="24"/>
    </location>
</feature>
<evidence type="ECO:0000313" key="10">
    <source>
        <dbReference type="Proteomes" id="UP001500151"/>
    </source>
</evidence>
<dbReference type="PANTHER" id="PTHR48086">
    <property type="entry name" value="SODIUM/PROLINE SYMPORTER-RELATED"/>
    <property type="match status" value="1"/>
</dbReference>
<keyword evidence="6 8" id="KW-0472">Membrane</keyword>
<dbReference type="Gene3D" id="1.20.1730.10">
    <property type="entry name" value="Sodium/glucose cotransporter"/>
    <property type="match status" value="1"/>
</dbReference>
<sequence length="486" mass="50677">MASLNWLDWLVISIYFYLLIAIGLQSVNRDSSDDFAVAGRRISGGVVFASLAASFLGGGAVMGTASSTFSDGYVFLFAICAFSLQTVLVGQFVAPRLRHYEGAHTVGDVMDAHYGPVARLLTGLLSIAVCAGILGAQVLAVGTVFHLLLGTSKLAGVLVGMTFVLLYATFGGMWSVVKTNVAQFVIFGVFLPVVLLFAVAHAGGPAALMANVPEGHTSLLGSWTPLAFIGVFVSFLLGETLVQPYAQRAFAAKDPQASRYGFLLAGVFSVGFYFVTASIGLVARVAYPDIEPDQALPTVVSELLPVAMSGLVLAALFAVIMSTADSYLNATAVSFAKDIYVSFLHRGAGDRLLLVVQRLITVVVGVAAAIFALSAPSIIDALLLAYNLWAPTVVAPLILGVVWGFRSRVAGTAAIVAGGGAMAVWLWELHEPFGLSALIVGVAVNIVVYALAYLLDPRAHRRLAQAELTRPASAPAPAAGVGPGGN</sequence>
<keyword evidence="10" id="KW-1185">Reference proteome</keyword>
<evidence type="ECO:0000313" key="9">
    <source>
        <dbReference type="EMBL" id="GAA2621443.1"/>
    </source>
</evidence>
<evidence type="ECO:0000256" key="8">
    <source>
        <dbReference type="SAM" id="Phobius"/>
    </source>
</evidence>
<feature type="transmembrane region" description="Helical" evidence="8">
    <location>
        <begin position="223"/>
        <end position="242"/>
    </location>
</feature>
<dbReference type="PANTHER" id="PTHR48086:SF7">
    <property type="entry name" value="SODIUM-SOLUTE SYMPORTER-RELATED"/>
    <property type="match status" value="1"/>
</dbReference>
<proteinExistence type="inferred from homology"/>
<dbReference type="Proteomes" id="UP001500151">
    <property type="component" value="Unassembled WGS sequence"/>
</dbReference>